<dbReference type="PANTHER" id="PTHR30532">
    <property type="entry name" value="IRON III DICITRATE-BINDING PERIPLASMIC PROTEIN"/>
    <property type="match status" value="1"/>
</dbReference>
<dbReference type="Gene3D" id="3.40.50.1980">
    <property type="entry name" value="Nitrogenase molybdenum iron protein domain"/>
    <property type="match status" value="2"/>
</dbReference>
<comment type="subcellular location">
    <subcellularLocation>
        <location evidence="1">Cell envelope</location>
    </subcellularLocation>
</comment>
<keyword evidence="7" id="KW-1185">Reference proteome</keyword>
<reference evidence="6 7" key="1">
    <citation type="submission" date="2021-03" db="EMBL/GenBank/DDBJ databases">
        <title>Genomic Encyclopedia of Type Strains, Phase IV (KMG-IV): sequencing the most valuable type-strain genomes for metagenomic binning, comparative biology and taxonomic classification.</title>
        <authorList>
            <person name="Goeker M."/>
        </authorList>
    </citation>
    <scope>NUCLEOTIDE SEQUENCE [LARGE SCALE GENOMIC DNA]</scope>
    <source>
        <strain evidence="6 7">DSM 26048</strain>
    </source>
</reference>
<evidence type="ECO:0000313" key="7">
    <source>
        <dbReference type="Proteomes" id="UP001519287"/>
    </source>
</evidence>
<dbReference type="RefSeq" id="WP_312894709.1">
    <property type="nucleotide sequence ID" value="NZ_JAGGLB010000016.1"/>
</dbReference>
<comment type="caution">
    <text evidence="6">The sequence shown here is derived from an EMBL/GenBank/DDBJ whole genome shotgun (WGS) entry which is preliminary data.</text>
</comment>
<evidence type="ECO:0000256" key="4">
    <source>
        <dbReference type="ARBA" id="ARBA00022729"/>
    </source>
</evidence>
<evidence type="ECO:0000259" key="5">
    <source>
        <dbReference type="PROSITE" id="PS50983"/>
    </source>
</evidence>
<evidence type="ECO:0000256" key="2">
    <source>
        <dbReference type="ARBA" id="ARBA00008814"/>
    </source>
</evidence>
<dbReference type="EMBL" id="JAGGLB010000016">
    <property type="protein sequence ID" value="MBP1993012.1"/>
    <property type="molecule type" value="Genomic_DNA"/>
</dbReference>
<sequence length="277" mass="31429">MSPRNYAQTLLQRKIVSISPLCAEVLIELGIIPHAVMVTPLLLPQHQRQLFNEHQVRLLEVPQYVIHPEFIQQEQPELIIGNFVSENMKKKLRPIAPLLAGLTNDMETLLQLFAAIFNKKEAAAKLQAHMQHEVNRAKKQLQSGIPASATVMVLRVEPFGYRYLGGNANGVSKLLYRKLGLSLPESLKTGEAWFNPCSIEQLLLADPDYLFVEKRVMENFSAEENMEKLMESNQWKHLKAVKENRVFYVDTSLWVDGCGVTGHHLIIGQIVSSLLNR</sequence>
<accession>A0ABS4IZK0</accession>
<evidence type="ECO:0000256" key="3">
    <source>
        <dbReference type="ARBA" id="ARBA00022448"/>
    </source>
</evidence>
<keyword evidence="3" id="KW-0813">Transport</keyword>
<protein>
    <submittedName>
        <fullName evidence="6">ABC-type Fe3+-hydroxamate transport system substrate-binding protein</fullName>
    </submittedName>
</protein>
<feature type="domain" description="Fe/B12 periplasmic-binding" evidence="5">
    <location>
        <begin position="14"/>
        <end position="277"/>
    </location>
</feature>
<name>A0ABS4IZK0_9BACL</name>
<keyword evidence="4" id="KW-0732">Signal</keyword>
<proteinExistence type="inferred from homology"/>
<dbReference type="InterPro" id="IPR002491">
    <property type="entry name" value="ABC_transptr_periplasmic_BD"/>
</dbReference>
<evidence type="ECO:0000256" key="1">
    <source>
        <dbReference type="ARBA" id="ARBA00004196"/>
    </source>
</evidence>
<dbReference type="PANTHER" id="PTHR30532:SF1">
    <property type="entry name" value="IRON(3+)-HYDROXAMATE-BINDING PROTEIN FHUD"/>
    <property type="match status" value="1"/>
</dbReference>
<dbReference type="Proteomes" id="UP001519287">
    <property type="component" value="Unassembled WGS sequence"/>
</dbReference>
<dbReference type="SUPFAM" id="SSF53807">
    <property type="entry name" value="Helical backbone' metal receptor"/>
    <property type="match status" value="1"/>
</dbReference>
<dbReference type="PROSITE" id="PS50983">
    <property type="entry name" value="FE_B12_PBP"/>
    <property type="match status" value="1"/>
</dbReference>
<gene>
    <name evidence="6" type="ORF">J2Z66_004629</name>
</gene>
<dbReference type="InterPro" id="IPR051313">
    <property type="entry name" value="Bact_iron-sidero_bind"/>
</dbReference>
<evidence type="ECO:0000313" key="6">
    <source>
        <dbReference type="EMBL" id="MBP1993012.1"/>
    </source>
</evidence>
<comment type="similarity">
    <text evidence="2">Belongs to the bacterial solute-binding protein 8 family.</text>
</comment>
<organism evidence="6 7">
    <name type="scientific">Paenibacillus eucommiae</name>
    <dbReference type="NCBI Taxonomy" id="1355755"/>
    <lineage>
        <taxon>Bacteria</taxon>
        <taxon>Bacillati</taxon>
        <taxon>Bacillota</taxon>
        <taxon>Bacilli</taxon>
        <taxon>Bacillales</taxon>
        <taxon>Paenibacillaceae</taxon>
        <taxon>Paenibacillus</taxon>
    </lineage>
</organism>
<dbReference type="Pfam" id="PF01497">
    <property type="entry name" value="Peripla_BP_2"/>
    <property type="match status" value="1"/>
</dbReference>